<evidence type="ECO:0000313" key="2">
    <source>
        <dbReference type="Proteomes" id="UP000724874"/>
    </source>
</evidence>
<accession>A0A9P5TIE4</accession>
<evidence type="ECO:0000313" key="1">
    <source>
        <dbReference type="EMBL" id="KAF8879982.1"/>
    </source>
</evidence>
<reference evidence="1" key="1">
    <citation type="submission" date="2020-11" db="EMBL/GenBank/DDBJ databases">
        <authorList>
            <consortium name="DOE Joint Genome Institute"/>
            <person name="Ahrendt S."/>
            <person name="Riley R."/>
            <person name="Andreopoulos W."/>
            <person name="LaButti K."/>
            <person name="Pangilinan J."/>
            <person name="Ruiz-duenas F.J."/>
            <person name="Barrasa J.M."/>
            <person name="Sanchez-Garcia M."/>
            <person name="Camarero S."/>
            <person name="Miyauchi S."/>
            <person name="Serrano A."/>
            <person name="Linde D."/>
            <person name="Babiker R."/>
            <person name="Drula E."/>
            <person name="Ayuso-Fernandez I."/>
            <person name="Pacheco R."/>
            <person name="Padilla G."/>
            <person name="Ferreira P."/>
            <person name="Barriuso J."/>
            <person name="Kellner H."/>
            <person name="Castanera R."/>
            <person name="Alfaro M."/>
            <person name="Ramirez L."/>
            <person name="Pisabarro A.G."/>
            <person name="Kuo A."/>
            <person name="Tritt A."/>
            <person name="Lipzen A."/>
            <person name="He G."/>
            <person name="Yan M."/>
            <person name="Ng V."/>
            <person name="Cullen D."/>
            <person name="Martin F."/>
            <person name="Rosso M.-N."/>
            <person name="Henrissat B."/>
            <person name="Hibbett D."/>
            <person name="Martinez A.T."/>
            <person name="Grigoriev I.V."/>
        </authorList>
    </citation>
    <scope>NUCLEOTIDE SEQUENCE</scope>
    <source>
        <strain evidence="1">AH 44721</strain>
    </source>
</reference>
<protein>
    <submittedName>
        <fullName evidence="1">Uncharacterized protein</fullName>
    </submittedName>
</protein>
<proteinExistence type="predicted"/>
<dbReference type="AlphaFoldDB" id="A0A9P5TIE4"/>
<dbReference type="EMBL" id="JADNYJ010000144">
    <property type="protein sequence ID" value="KAF8879982.1"/>
    <property type="molecule type" value="Genomic_DNA"/>
</dbReference>
<dbReference type="Proteomes" id="UP000724874">
    <property type="component" value="Unassembled WGS sequence"/>
</dbReference>
<gene>
    <name evidence="1" type="ORF">CPB84DRAFT_1828325</name>
</gene>
<comment type="caution">
    <text evidence="1">The sequence shown here is derived from an EMBL/GenBank/DDBJ whole genome shotgun (WGS) entry which is preliminary data.</text>
</comment>
<dbReference type="OrthoDB" id="3270987at2759"/>
<sequence length="115" mass="13169">MYSHVEATSSFPSPIARLNGDILWLIFDLNADMFRPLEYDLEQQKSLPGQYALDTILAMSRLESLRMLGREGQEEVMKRTGTAPLYILGSVYVAKNFGREIFSPLLQLQNEHYVI</sequence>
<organism evidence="1 2">
    <name type="scientific">Gymnopilus junonius</name>
    <name type="common">Spectacular rustgill mushroom</name>
    <name type="synonym">Gymnopilus spectabilis subsp. junonius</name>
    <dbReference type="NCBI Taxonomy" id="109634"/>
    <lineage>
        <taxon>Eukaryota</taxon>
        <taxon>Fungi</taxon>
        <taxon>Dikarya</taxon>
        <taxon>Basidiomycota</taxon>
        <taxon>Agaricomycotina</taxon>
        <taxon>Agaricomycetes</taxon>
        <taxon>Agaricomycetidae</taxon>
        <taxon>Agaricales</taxon>
        <taxon>Agaricineae</taxon>
        <taxon>Hymenogastraceae</taxon>
        <taxon>Gymnopilus</taxon>
    </lineage>
</organism>
<name>A0A9P5TIE4_GYMJU</name>
<keyword evidence="2" id="KW-1185">Reference proteome</keyword>